<protein>
    <submittedName>
        <fullName evidence="2">Restriction enzyme</fullName>
    </submittedName>
</protein>
<dbReference type="RefSeq" id="WP_062845664.1">
    <property type="nucleotide sequence ID" value="NZ_CP014945.1"/>
</dbReference>
<dbReference type="PANTHER" id="PTHR37291">
    <property type="entry name" value="5-METHYLCYTOSINE-SPECIFIC RESTRICTION ENZYME B"/>
    <property type="match status" value="1"/>
</dbReference>
<organism evidence="2 3">
    <name type="scientific">Psychrobacter alimentarius</name>
    <dbReference type="NCBI Taxonomy" id="261164"/>
    <lineage>
        <taxon>Bacteria</taxon>
        <taxon>Pseudomonadati</taxon>
        <taxon>Pseudomonadota</taxon>
        <taxon>Gammaproteobacteria</taxon>
        <taxon>Moraxellales</taxon>
        <taxon>Moraxellaceae</taxon>
        <taxon>Psychrobacter</taxon>
    </lineage>
</organism>
<dbReference type="EMBL" id="CP014945">
    <property type="protein sequence ID" value="AMT98181.1"/>
    <property type="molecule type" value="Genomic_DNA"/>
</dbReference>
<name>A0ABN4N6R8_9GAMM</name>
<sequence>MNELLQRKLAELDALNKLECWYLVKQPTEFSTICYLVFLLKRYKEEKPESSLEQFIADETGTLKSIKPNAKFSTNYRALRVAAFFGLIKLEFIAANNSYRNSYENAEITEVFEEINDRCSGSFEETNLYSDIIQRQIEKMFVSSKIDEQSEDIRSEFRLYPAMLLYKVLIELGLSQGEYRISLNEYRYLVVTTEKFEQYLDTLVLIKLLREDESIITEFNKFGDKFDNRLIQALKQLPTLSIDSQYITLIPEKINEVALKVFAFEQNPQIFNTVEYIDFLCSKVGLFELPNFKRELLSTDATKVVTRQDSYKPLNNDYVDNRKGDNILLYGVPGAGKSHFISKYYCDDYEKFERIVFHPDYMNTDFIGQILPSIDENGVIAYKFTAGAFTRILRKAHLDPSNHYYLIIEEINRGNAPAIFGEIFQLLDRNQAGVSEYAISNNYISKEVYGSDDQPIRIPSNLTLLATMNTADQNVFTLDTAFQRRWQMRMIENDINKCVFKDTHILDTTVSWGHFNTVINDQILSNSRSVTSSEDKRLGSYFINEELLLQDIKLNDNKSMFAEKVLKYLWDDAFKLNRYDLFNENYMSLDSIMRHFNESVGDERFDVLNLDAKELLVKA</sequence>
<dbReference type="Proteomes" id="UP000076104">
    <property type="component" value="Chromosome"/>
</dbReference>
<reference evidence="2 3" key="1">
    <citation type="submission" date="2016-03" db="EMBL/GenBank/DDBJ databases">
        <title>Genome sequencing of Psychrobacter alimentarius PAMC 27889.</title>
        <authorList>
            <person name="Lee J."/>
            <person name="Kim O.-S."/>
        </authorList>
    </citation>
    <scope>NUCLEOTIDE SEQUENCE [LARGE SCALE GENOMIC DNA]</scope>
    <source>
        <strain evidence="2 3">PAMC 27889</strain>
    </source>
</reference>
<evidence type="ECO:0000313" key="2">
    <source>
        <dbReference type="EMBL" id="AMT98181.1"/>
    </source>
</evidence>
<dbReference type="PANTHER" id="PTHR37291:SF1">
    <property type="entry name" value="TYPE IV METHYL-DIRECTED RESTRICTION ENZYME ECOKMCRB SUBUNIT"/>
    <property type="match status" value="1"/>
</dbReference>
<dbReference type="GeneID" id="33060505"/>
<dbReference type="InterPro" id="IPR052934">
    <property type="entry name" value="Methyl-DNA_Rec/Restrict_Enz"/>
</dbReference>
<dbReference type="InterPro" id="IPR011704">
    <property type="entry name" value="ATPase_dyneun-rel_AAA"/>
</dbReference>
<proteinExistence type="predicted"/>
<evidence type="ECO:0000259" key="1">
    <source>
        <dbReference type="Pfam" id="PF07728"/>
    </source>
</evidence>
<evidence type="ECO:0000313" key="3">
    <source>
        <dbReference type="Proteomes" id="UP000076104"/>
    </source>
</evidence>
<dbReference type="InterPro" id="IPR027417">
    <property type="entry name" value="P-loop_NTPase"/>
</dbReference>
<dbReference type="Pfam" id="PF07728">
    <property type="entry name" value="AAA_5"/>
    <property type="match status" value="1"/>
</dbReference>
<accession>A0ABN4N6R8</accession>
<feature type="domain" description="ATPase dynein-related AAA" evidence="1">
    <location>
        <begin position="326"/>
        <end position="485"/>
    </location>
</feature>
<dbReference type="SUPFAM" id="SSF52540">
    <property type="entry name" value="P-loop containing nucleoside triphosphate hydrolases"/>
    <property type="match status" value="1"/>
</dbReference>
<dbReference type="Gene3D" id="3.40.50.300">
    <property type="entry name" value="P-loop containing nucleotide triphosphate hydrolases"/>
    <property type="match status" value="1"/>
</dbReference>
<gene>
    <name evidence="2" type="ORF">A3K91_2610</name>
</gene>
<keyword evidence="3" id="KW-1185">Reference proteome</keyword>